<dbReference type="EMBL" id="BARS01032373">
    <property type="protein sequence ID" value="GAG27626.1"/>
    <property type="molecule type" value="Genomic_DNA"/>
</dbReference>
<sequence length="261" mass="29975">TYDVYDGEVVRIQAGAHTFTQTEDHQLYAVQTSPADRTKYRSWDKAFQNIHYDPCWVNANELKPGDFLLVKKPQKRSATLDRVIIDIKKTRWRQYIDRTLEIPLNEEFGELIGLYLAEGYARSGGQMGLCYSGDEEMLHKKSAYLIKKYFQIESRLEKHSKSNSAQVVFNEICIAAFLRNKLGCSCYKKHIPEEWMKKAPLEFMRGILWGYLHGDGTVSQPRTMGYSTTSCLLAMQIQQVAMELGIFFGVTTKDGSTEEQP</sequence>
<organism evidence="2">
    <name type="scientific">marine sediment metagenome</name>
    <dbReference type="NCBI Taxonomy" id="412755"/>
    <lineage>
        <taxon>unclassified sequences</taxon>
        <taxon>metagenomes</taxon>
        <taxon>ecological metagenomes</taxon>
    </lineage>
</organism>
<dbReference type="InterPro" id="IPR004042">
    <property type="entry name" value="Intein_endonuc_central"/>
</dbReference>
<protein>
    <recommendedName>
        <fullName evidence="1">DOD-type homing endonuclease domain-containing protein</fullName>
    </recommendedName>
</protein>
<name>X0XRW3_9ZZZZ</name>
<dbReference type="PRINTS" id="PR00379">
    <property type="entry name" value="INTEIN"/>
</dbReference>
<dbReference type="GO" id="GO:0004519">
    <property type="term" value="F:endonuclease activity"/>
    <property type="evidence" value="ECO:0007669"/>
    <property type="project" value="InterPro"/>
</dbReference>
<evidence type="ECO:0000259" key="1">
    <source>
        <dbReference type="PROSITE" id="PS50819"/>
    </source>
</evidence>
<accession>X0XRW3</accession>
<dbReference type="AlphaFoldDB" id="X0XRW3"/>
<reference evidence="2" key="1">
    <citation type="journal article" date="2014" name="Front. Microbiol.">
        <title>High frequency of phylogenetically diverse reductive dehalogenase-homologous genes in deep subseafloor sedimentary metagenomes.</title>
        <authorList>
            <person name="Kawai M."/>
            <person name="Futagami T."/>
            <person name="Toyoda A."/>
            <person name="Takaki Y."/>
            <person name="Nishi S."/>
            <person name="Hori S."/>
            <person name="Arai W."/>
            <person name="Tsubouchi T."/>
            <person name="Morono Y."/>
            <person name="Uchiyama I."/>
            <person name="Ito T."/>
            <person name="Fujiyama A."/>
            <person name="Inagaki F."/>
            <person name="Takami H."/>
        </authorList>
    </citation>
    <scope>NUCLEOTIDE SEQUENCE</scope>
    <source>
        <strain evidence="2">Expedition CK06-06</strain>
    </source>
</reference>
<dbReference type="Pfam" id="PF14528">
    <property type="entry name" value="LAGLIDADG_3"/>
    <property type="match status" value="1"/>
</dbReference>
<dbReference type="InterPro" id="IPR004860">
    <property type="entry name" value="LAGLIDADG_dom"/>
</dbReference>
<dbReference type="PROSITE" id="PS50819">
    <property type="entry name" value="INTEIN_ENDONUCLEASE"/>
    <property type="match status" value="1"/>
</dbReference>
<proteinExistence type="predicted"/>
<dbReference type="InterPro" id="IPR027434">
    <property type="entry name" value="Homing_endonucl"/>
</dbReference>
<dbReference type="SUPFAM" id="SSF55608">
    <property type="entry name" value="Homing endonucleases"/>
    <property type="match status" value="1"/>
</dbReference>
<dbReference type="Gene3D" id="3.10.28.10">
    <property type="entry name" value="Homing endonucleases"/>
    <property type="match status" value="1"/>
</dbReference>
<feature type="non-terminal residue" evidence="2">
    <location>
        <position position="1"/>
    </location>
</feature>
<dbReference type="InterPro" id="IPR006142">
    <property type="entry name" value="INTEIN"/>
</dbReference>
<dbReference type="GO" id="GO:0016539">
    <property type="term" value="P:intein-mediated protein splicing"/>
    <property type="evidence" value="ECO:0007669"/>
    <property type="project" value="InterPro"/>
</dbReference>
<dbReference type="InterPro" id="IPR036844">
    <property type="entry name" value="Hint_dom_sf"/>
</dbReference>
<comment type="caution">
    <text evidence="2">The sequence shown here is derived from an EMBL/GenBank/DDBJ whole genome shotgun (WGS) entry which is preliminary data.</text>
</comment>
<feature type="domain" description="DOD-type homing endonuclease" evidence="1">
    <location>
        <begin position="111"/>
        <end position="246"/>
    </location>
</feature>
<feature type="non-terminal residue" evidence="2">
    <location>
        <position position="261"/>
    </location>
</feature>
<gene>
    <name evidence="2" type="ORF">S01H1_50249</name>
</gene>
<dbReference type="SUPFAM" id="SSF51294">
    <property type="entry name" value="Hedgehog/intein (Hint) domain"/>
    <property type="match status" value="1"/>
</dbReference>
<evidence type="ECO:0000313" key="2">
    <source>
        <dbReference type="EMBL" id="GAG27626.1"/>
    </source>
</evidence>